<gene>
    <name evidence="7" type="ORF">E2R59_08255</name>
</gene>
<sequence length="261" mass="27043">MTHDHGTTGWAFFDATVLALLVLGAAGWAAGLWAARHRGPWPAHRTVLWCAGLLCAGTALVGPLAEAARAGFTAHMAGHLLLGMAAPLLLVLAAPVTLALRALPVARARTLSRLLRTPPVRAVTRPVVAGTLNAGGLWLLYTTGLYGTMHASVAVHAAVHGHVLLAGCVFTAAVVGVDPDPHRGSFRVRAAVLVGFVAVHSALAKHLYGHPPDGVGASDARTGAQLMYYGGDVVDVALIVVLFAQWYAAGRPRVRAARSVA</sequence>
<feature type="transmembrane region" description="Helical" evidence="6">
    <location>
        <begin position="228"/>
        <end position="249"/>
    </location>
</feature>
<organism evidence="7 8">
    <name type="scientific">Kocuria rosea</name>
    <name type="common">Deinococcus erythromyxa</name>
    <name type="synonym">Micrococcus rubens</name>
    <dbReference type="NCBI Taxonomy" id="1275"/>
    <lineage>
        <taxon>Bacteria</taxon>
        <taxon>Bacillati</taxon>
        <taxon>Actinomycetota</taxon>
        <taxon>Actinomycetes</taxon>
        <taxon>Micrococcales</taxon>
        <taxon>Micrococcaceae</taxon>
        <taxon>Kocuria</taxon>
    </lineage>
</organism>
<evidence type="ECO:0000256" key="6">
    <source>
        <dbReference type="SAM" id="Phobius"/>
    </source>
</evidence>
<dbReference type="EMBL" id="SMZT01000003">
    <property type="protein sequence ID" value="TDL42820.1"/>
    <property type="molecule type" value="Genomic_DNA"/>
</dbReference>
<dbReference type="RefSeq" id="WP_133410111.1">
    <property type="nucleotide sequence ID" value="NZ_SMZT01000003.1"/>
</dbReference>
<evidence type="ECO:0000256" key="5">
    <source>
        <dbReference type="ARBA" id="ARBA00023136"/>
    </source>
</evidence>
<comment type="caution">
    <text evidence="7">The sequence shown here is derived from an EMBL/GenBank/DDBJ whole genome shotgun (WGS) entry which is preliminary data.</text>
</comment>
<evidence type="ECO:0000256" key="3">
    <source>
        <dbReference type="ARBA" id="ARBA00022692"/>
    </source>
</evidence>
<feature type="transmembrane region" description="Helical" evidence="6">
    <location>
        <begin position="47"/>
        <end position="65"/>
    </location>
</feature>
<evidence type="ECO:0000256" key="1">
    <source>
        <dbReference type="ARBA" id="ARBA00004651"/>
    </source>
</evidence>
<feature type="transmembrane region" description="Helical" evidence="6">
    <location>
        <begin position="122"/>
        <end position="141"/>
    </location>
</feature>
<evidence type="ECO:0000313" key="8">
    <source>
        <dbReference type="Proteomes" id="UP000295163"/>
    </source>
</evidence>
<proteinExistence type="predicted"/>
<name>A0A4R5YCS0_KOCRO</name>
<dbReference type="Pfam" id="PF09678">
    <property type="entry name" value="Caa3_CtaG"/>
    <property type="match status" value="1"/>
</dbReference>
<reference evidence="7 8" key="1">
    <citation type="submission" date="2019-03" db="EMBL/GenBank/DDBJ databases">
        <title>Genome Sequencing and Assembly of Various Microbes Isolated from Partially Reclaimed Soil and Acid Mine Drainage (AMD) Site.</title>
        <authorList>
            <person name="Steinbock B."/>
            <person name="Bechtold R."/>
            <person name="Sevigny J.L."/>
            <person name="Thomas D."/>
            <person name="Cuthill L.R."/>
            <person name="Aveiro Johannsen E.J."/>
            <person name="Thomas K."/>
            <person name="Ghosh A."/>
        </authorList>
    </citation>
    <scope>NUCLEOTIDE SEQUENCE [LARGE SCALE GENOMIC DNA]</scope>
    <source>
        <strain evidence="7 8">S-A3</strain>
    </source>
</reference>
<keyword evidence="2" id="KW-1003">Cell membrane</keyword>
<dbReference type="InterPro" id="IPR019108">
    <property type="entry name" value="Caa3_assmbl_CtaG-rel"/>
</dbReference>
<keyword evidence="5 6" id="KW-0472">Membrane</keyword>
<accession>A0A4R5YCS0</accession>
<keyword evidence="4 6" id="KW-1133">Transmembrane helix</keyword>
<dbReference type="GO" id="GO:0005886">
    <property type="term" value="C:plasma membrane"/>
    <property type="evidence" value="ECO:0007669"/>
    <property type="project" value="UniProtKB-SubCell"/>
</dbReference>
<comment type="subcellular location">
    <subcellularLocation>
        <location evidence="1">Cell membrane</location>
        <topology evidence="1">Multi-pass membrane protein</topology>
    </subcellularLocation>
</comment>
<evidence type="ECO:0000256" key="2">
    <source>
        <dbReference type="ARBA" id="ARBA00022475"/>
    </source>
</evidence>
<protein>
    <submittedName>
        <fullName evidence="7">Cytochrome c oxidase assembly protein</fullName>
    </submittedName>
</protein>
<feature type="transmembrane region" description="Helical" evidence="6">
    <location>
        <begin position="188"/>
        <end position="208"/>
    </location>
</feature>
<dbReference type="Proteomes" id="UP000295163">
    <property type="component" value="Unassembled WGS sequence"/>
</dbReference>
<feature type="transmembrane region" description="Helical" evidence="6">
    <location>
        <begin position="77"/>
        <end position="101"/>
    </location>
</feature>
<feature type="transmembrane region" description="Helical" evidence="6">
    <location>
        <begin position="153"/>
        <end position="176"/>
    </location>
</feature>
<dbReference type="GeneID" id="64347407"/>
<keyword evidence="3 6" id="KW-0812">Transmembrane</keyword>
<feature type="transmembrane region" description="Helical" evidence="6">
    <location>
        <begin position="12"/>
        <end position="35"/>
    </location>
</feature>
<evidence type="ECO:0000256" key="4">
    <source>
        <dbReference type="ARBA" id="ARBA00022989"/>
    </source>
</evidence>
<dbReference type="AlphaFoldDB" id="A0A4R5YCS0"/>
<evidence type="ECO:0000313" key="7">
    <source>
        <dbReference type="EMBL" id="TDL42820.1"/>
    </source>
</evidence>